<evidence type="ECO:0000256" key="18">
    <source>
        <dbReference type="SAM" id="MobiDB-lite"/>
    </source>
</evidence>
<evidence type="ECO:0000256" key="16">
    <source>
        <dbReference type="ARBA" id="ARBA00029806"/>
    </source>
</evidence>
<evidence type="ECO:0000313" key="22">
    <source>
        <dbReference type="Proteomes" id="UP000549052"/>
    </source>
</evidence>
<comment type="similarity">
    <text evidence="3">Belongs to the cation transport ATPase (P-type) (TC 3.A.3) family. Type IIIB subfamily.</text>
</comment>
<dbReference type="GO" id="GO:0005886">
    <property type="term" value="C:plasma membrane"/>
    <property type="evidence" value="ECO:0007669"/>
    <property type="project" value="UniProtKB-SubCell"/>
</dbReference>
<dbReference type="Pfam" id="PF00689">
    <property type="entry name" value="Cation_ATPase_C"/>
    <property type="match status" value="1"/>
</dbReference>
<dbReference type="Gene3D" id="3.40.50.1000">
    <property type="entry name" value="HAD superfamily/HAD-like"/>
    <property type="match status" value="1"/>
</dbReference>
<dbReference type="SMART" id="SM00831">
    <property type="entry name" value="Cation_ATPase_N"/>
    <property type="match status" value="1"/>
</dbReference>
<protein>
    <recommendedName>
        <fullName evidence="5">Magnesium-transporting ATPase, P-type 1</fullName>
        <ecNumber evidence="4">7.2.2.14</ecNumber>
    </recommendedName>
    <alternativeName>
        <fullName evidence="16">Mg(2+) transport ATPase, P-type 1</fullName>
    </alternativeName>
</protein>
<dbReference type="Pfam" id="PF00122">
    <property type="entry name" value="E1-E2_ATPase"/>
    <property type="match status" value="1"/>
</dbReference>
<comment type="subcellular location">
    <subcellularLocation>
        <location evidence="2">Cell inner membrane</location>
        <topology evidence="2">Multi-pass membrane protein</topology>
    </subcellularLocation>
</comment>
<evidence type="ECO:0000256" key="17">
    <source>
        <dbReference type="ARBA" id="ARBA00047295"/>
    </source>
</evidence>
<evidence type="ECO:0000256" key="11">
    <source>
        <dbReference type="ARBA" id="ARBA00022840"/>
    </source>
</evidence>
<reference evidence="21 22" key="1">
    <citation type="submission" date="2020-07" db="EMBL/GenBank/DDBJ databases">
        <title>Genomic Encyclopedia of Type Strains, Phase IV (KMG-V): Genome sequencing to study the core and pangenomes of soil and plant-associated prokaryotes.</title>
        <authorList>
            <person name="Whitman W."/>
        </authorList>
    </citation>
    <scope>NUCLEOTIDE SEQUENCE [LARGE SCALE GENOMIC DNA]</scope>
    <source>
        <strain evidence="21 22">AN3</strain>
    </source>
</reference>
<feature type="transmembrane region" description="Helical" evidence="19">
    <location>
        <begin position="66"/>
        <end position="82"/>
    </location>
</feature>
<evidence type="ECO:0000313" key="21">
    <source>
        <dbReference type="EMBL" id="MBA8882092.1"/>
    </source>
</evidence>
<comment type="function">
    <text evidence="1">Mediates magnesium influx to the cytosol.</text>
</comment>
<feature type="transmembrane region" description="Helical" evidence="19">
    <location>
        <begin position="42"/>
        <end position="60"/>
    </location>
</feature>
<evidence type="ECO:0000256" key="3">
    <source>
        <dbReference type="ARBA" id="ARBA00008746"/>
    </source>
</evidence>
<feature type="transmembrane region" description="Helical" evidence="19">
    <location>
        <begin position="703"/>
        <end position="724"/>
    </location>
</feature>
<feature type="region of interest" description="Disordered" evidence="18">
    <location>
        <begin position="834"/>
        <end position="860"/>
    </location>
</feature>
<dbReference type="Gene3D" id="3.40.1110.10">
    <property type="entry name" value="Calcium-transporting ATPase, cytoplasmic domain N"/>
    <property type="match status" value="1"/>
</dbReference>
<evidence type="ECO:0000256" key="14">
    <source>
        <dbReference type="ARBA" id="ARBA00022989"/>
    </source>
</evidence>
<keyword evidence="8" id="KW-0597">Phosphoprotein</keyword>
<keyword evidence="9 19" id="KW-0812">Transmembrane</keyword>
<keyword evidence="15 19" id="KW-0472">Membrane</keyword>
<dbReference type="EC" id="7.2.2.14" evidence="4"/>
<dbReference type="Pfam" id="PF00690">
    <property type="entry name" value="Cation_ATPase_N"/>
    <property type="match status" value="1"/>
</dbReference>
<comment type="caution">
    <text evidence="21">The sequence shown here is derived from an EMBL/GenBank/DDBJ whole genome shotgun (WGS) entry which is preliminary data.</text>
</comment>
<keyword evidence="14 19" id="KW-1133">Transmembrane helix</keyword>
<proteinExistence type="inferred from homology"/>
<dbReference type="InterPro" id="IPR023298">
    <property type="entry name" value="ATPase_P-typ_TM_dom_sf"/>
</dbReference>
<evidence type="ECO:0000256" key="7">
    <source>
        <dbReference type="ARBA" id="ARBA00022519"/>
    </source>
</evidence>
<dbReference type="InterPro" id="IPR023299">
    <property type="entry name" value="ATPase_P-typ_cyto_dom_N"/>
</dbReference>
<evidence type="ECO:0000256" key="6">
    <source>
        <dbReference type="ARBA" id="ARBA00022475"/>
    </source>
</evidence>
<evidence type="ECO:0000256" key="10">
    <source>
        <dbReference type="ARBA" id="ARBA00022741"/>
    </source>
</evidence>
<evidence type="ECO:0000256" key="1">
    <source>
        <dbReference type="ARBA" id="ARBA00003954"/>
    </source>
</evidence>
<dbReference type="InterPro" id="IPR008250">
    <property type="entry name" value="ATPase_P-typ_transduc_dom_A_sf"/>
</dbReference>
<dbReference type="NCBIfam" id="TIGR01494">
    <property type="entry name" value="ATPase_P-type"/>
    <property type="match status" value="2"/>
</dbReference>
<sequence length="860" mass="92071">MLATKRSGLSAAEAKVRLTTTGPNSLVDPTGRDAFTIFARQFRSPLVLILVFAAGLSALVGEGNEAIIIATIVLASCVLSFTQEYGASRAVEALKQAVARKTTALRDGQRTEVLATDIVPGDIINLSAGNLIPADSIVIEARDFNVSESALTGETFPAVKSPGVTKADAGLSSRNNCIFTGTSVRSGTATALVIKTGQQTEFAHIAAAIERQIPETDFARGIRRFGYLMTEIMLAIVILVLVANLLLHRPLIDSLLFSLALAVGLTPELLPAIISVTLARGARSMAKNGVIVRRLEAIENLGSMDLLCTDKTGTLTEGVIHLDGCFDVRGKASPDVLLWACLNATLQTGLNNPLDEAIAAAPERPSTVSNFAKVDEIPYDFSRKRLSVIVTDKANPGNAFLICKGAVQNVLEACSTVLAPSGGLPLDEAARASIDVLFKNWSNDGYRVLGLATRTFPSVSIDRKGAEAELTFAGFLLFLDPPKPGIAETIADLAQKGVATKVITGDNRYVASHLAASIGLRHELILTGEDMGRLTKNALFGAVARIDIFAEIDPNQKERIIDAYRRRGHVVGYLGDGINDAPALHTADIGISVNGAVDVAREAADIILLERDLGVLLRGIDSGRRTFANTMKYISITTSANFGNMISMAFASLFLPFLPLLAQQILLNNLLYSVPSLAIAGDNVDPEDIAAPRQWDIKSVRRFMISFGLVSSAFDFLTFGYLVYFVQAAPETFRTAWFVESLLTQLAIVMIVRTHNVAWKSKPSPVLFGLTVLTAASAIAIPYLPMAPWFGFVPMPLPLILGLLAISTLYLVVSEGTKRWFFSKENKRIAGKRPKPFNVGGKGAKTRHAEVALSGKGAVS</sequence>
<dbReference type="GO" id="GO:0016887">
    <property type="term" value="F:ATP hydrolysis activity"/>
    <property type="evidence" value="ECO:0007669"/>
    <property type="project" value="InterPro"/>
</dbReference>
<dbReference type="SUPFAM" id="SSF81653">
    <property type="entry name" value="Calcium ATPase, transduction domain A"/>
    <property type="match status" value="1"/>
</dbReference>
<evidence type="ECO:0000256" key="12">
    <source>
        <dbReference type="ARBA" id="ARBA00022842"/>
    </source>
</evidence>
<dbReference type="SFLD" id="SFLDF00027">
    <property type="entry name" value="p-type_atpase"/>
    <property type="match status" value="1"/>
</dbReference>
<dbReference type="GO" id="GO:0005524">
    <property type="term" value="F:ATP binding"/>
    <property type="evidence" value="ECO:0007669"/>
    <property type="project" value="UniProtKB-KW"/>
</dbReference>
<dbReference type="AlphaFoldDB" id="A0A839ETI9"/>
<feature type="transmembrane region" description="Helical" evidence="19">
    <location>
        <begin position="766"/>
        <end position="784"/>
    </location>
</feature>
<dbReference type="GO" id="GO:0015444">
    <property type="term" value="F:P-type magnesium transporter activity"/>
    <property type="evidence" value="ECO:0007669"/>
    <property type="project" value="UniProtKB-EC"/>
</dbReference>
<evidence type="ECO:0000256" key="8">
    <source>
        <dbReference type="ARBA" id="ARBA00022553"/>
    </source>
</evidence>
<dbReference type="InterPro" id="IPR018303">
    <property type="entry name" value="ATPase_P-typ_P_site"/>
</dbReference>
<keyword evidence="11" id="KW-0067">ATP-binding</keyword>
<dbReference type="PRINTS" id="PR01836">
    <property type="entry name" value="MGATPASE"/>
</dbReference>
<dbReference type="PANTHER" id="PTHR42861">
    <property type="entry name" value="CALCIUM-TRANSPORTING ATPASE"/>
    <property type="match status" value="1"/>
</dbReference>
<dbReference type="InterPro" id="IPR004014">
    <property type="entry name" value="ATPase_P-typ_cation-transptr_N"/>
</dbReference>
<dbReference type="InterPro" id="IPR036412">
    <property type="entry name" value="HAD-like_sf"/>
</dbReference>
<dbReference type="SUPFAM" id="SSF56784">
    <property type="entry name" value="HAD-like"/>
    <property type="match status" value="1"/>
</dbReference>
<dbReference type="Proteomes" id="UP000549052">
    <property type="component" value="Unassembled WGS sequence"/>
</dbReference>
<keyword evidence="12" id="KW-0460">Magnesium</keyword>
<dbReference type="SFLD" id="SFLDS00003">
    <property type="entry name" value="Haloacid_Dehalogenase"/>
    <property type="match status" value="1"/>
</dbReference>
<dbReference type="Pfam" id="PF13246">
    <property type="entry name" value="Cation_ATPase"/>
    <property type="match status" value="1"/>
</dbReference>
<dbReference type="InterPro" id="IPR001757">
    <property type="entry name" value="P_typ_ATPase"/>
</dbReference>
<dbReference type="InterPro" id="IPR059000">
    <property type="entry name" value="ATPase_P-type_domA"/>
</dbReference>
<feature type="domain" description="Cation-transporting P-type ATPase N-terminal" evidence="20">
    <location>
        <begin position="1"/>
        <end position="62"/>
    </location>
</feature>
<evidence type="ECO:0000256" key="2">
    <source>
        <dbReference type="ARBA" id="ARBA00004429"/>
    </source>
</evidence>
<evidence type="ECO:0000256" key="13">
    <source>
        <dbReference type="ARBA" id="ARBA00022967"/>
    </source>
</evidence>
<keyword evidence="22" id="KW-1185">Reference proteome</keyword>
<name>A0A839ETI9_9HYPH</name>
<dbReference type="InterPro" id="IPR023214">
    <property type="entry name" value="HAD_sf"/>
</dbReference>
<comment type="catalytic activity">
    <reaction evidence="17">
        <text>Mg(2+)(out) + ATP + H2O = Mg(2+)(in) + ADP + phosphate + H(+)</text>
        <dbReference type="Rhea" id="RHEA:10260"/>
        <dbReference type="ChEBI" id="CHEBI:15377"/>
        <dbReference type="ChEBI" id="CHEBI:15378"/>
        <dbReference type="ChEBI" id="CHEBI:18420"/>
        <dbReference type="ChEBI" id="CHEBI:30616"/>
        <dbReference type="ChEBI" id="CHEBI:43474"/>
        <dbReference type="ChEBI" id="CHEBI:456216"/>
        <dbReference type="EC" id="7.2.2.14"/>
    </reaction>
</comment>
<keyword evidence="10" id="KW-0547">Nucleotide-binding</keyword>
<evidence type="ECO:0000256" key="15">
    <source>
        <dbReference type="ARBA" id="ARBA00023136"/>
    </source>
</evidence>
<organism evidence="21 22">
    <name type="scientific">Phyllobacterium myrsinacearum</name>
    <dbReference type="NCBI Taxonomy" id="28101"/>
    <lineage>
        <taxon>Bacteria</taxon>
        <taxon>Pseudomonadati</taxon>
        <taxon>Pseudomonadota</taxon>
        <taxon>Alphaproteobacteria</taxon>
        <taxon>Hyphomicrobiales</taxon>
        <taxon>Phyllobacteriaceae</taxon>
        <taxon>Phyllobacterium</taxon>
    </lineage>
</organism>
<feature type="transmembrane region" description="Helical" evidence="19">
    <location>
        <begin position="225"/>
        <end position="247"/>
    </location>
</feature>
<dbReference type="InterPro" id="IPR044492">
    <property type="entry name" value="P_typ_ATPase_HD_dom"/>
</dbReference>
<evidence type="ECO:0000256" key="4">
    <source>
        <dbReference type="ARBA" id="ARBA00012786"/>
    </source>
</evidence>
<keyword evidence="6" id="KW-1003">Cell membrane</keyword>
<evidence type="ECO:0000256" key="5">
    <source>
        <dbReference type="ARBA" id="ARBA00013555"/>
    </source>
</evidence>
<dbReference type="EMBL" id="JACGXN010000023">
    <property type="protein sequence ID" value="MBA8882092.1"/>
    <property type="molecule type" value="Genomic_DNA"/>
</dbReference>
<feature type="transmembrane region" description="Helical" evidence="19">
    <location>
        <begin position="790"/>
        <end position="813"/>
    </location>
</feature>
<dbReference type="Gene3D" id="2.70.150.10">
    <property type="entry name" value="Calcium-transporting ATPase, cytoplasmic transduction domain A"/>
    <property type="match status" value="1"/>
</dbReference>
<dbReference type="SUPFAM" id="SSF81665">
    <property type="entry name" value="Calcium ATPase, transmembrane domain M"/>
    <property type="match status" value="1"/>
</dbReference>
<evidence type="ECO:0000259" key="20">
    <source>
        <dbReference type="SMART" id="SM00831"/>
    </source>
</evidence>
<gene>
    <name evidence="21" type="ORF">FHW16_005840</name>
</gene>
<dbReference type="SFLD" id="SFLDG00002">
    <property type="entry name" value="C1.7:_P-type_atpase_like"/>
    <property type="match status" value="1"/>
</dbReference>
<dbReference type="PROSITE" id="PS00154">
    <property type="entry name" value="ATPASE_E1_E2"/>
    <property type="match status" value="1"/>
</dbReference>
<accession>A0A839ETI9</accession>
<evidence type="ECO:0000256" key="9">
    <source>
        <dbReference type="ARBA" id="ARBA00022692"/>
    </source>
</evidence>
<evidence type="ECO:0000256" key="19">
    <source>
        <dbReference type="SAM" id="Phobius"/>
    </source>
</evidence>
<dbReference type="InterPro" id="IPR006068">
    <property type="entry name" value="ATPase_P-typ_cation-transptr_C"/>
</dbReference>
<dbReference type="InterPro" id="IPR006415">
    <property type="entry name" value="P-type_ATPase_IIIB"/>
</dbReference>
<keyword evidence="13" id="KW-1278">Translocase</keyword>
<feature type="transmembrane region" description="Helical" evidence="19">
    <location>
        <begin position="259"/>
        <end position="279"/>
    </location>
</feature>
<keyword evidence="7" id="KW-0997">Cell inner membrane</keyword>
<dbReference type="NCBIfam" id="TIGR01524">
    <property type="entry name" value="ATPase-IIIB_Mg"/>
    <property type="match status" value="1"/>
</dbReference>
<dbReference type="Gene3D" id="1.20.1110.10">
    <property type="entry name" value="Calcium-transporting ATPase, transmembrane domain"/>
    <property type="match status" value="1"/>
</dbReference>